<feature type="transmembrane region" description="Helical" evidence="1">
    <location>
        <begin position="61"/>
        <end position="80"/>
    </location>
</feature>
<evidence type="ECO:0000256" key="1">
    <source>
        <dbReference type="SAM" id="Phobius"/>
    </source>
</evidence>
<feature type="transmembrane region" description="Helical" evidence="1">
    <location>
        <begin position="118"/>
        <end position="144"/>
    </location>
</feature>
<feature type="transmembrane region" description="Helical" evidence="1">
    <location>
        <begin position="204"/>
        <end position="223"/>
    </location>
</feature>
<keyword evidence="1" id="KW-0812">Transmembrane</keyword>
<organism evidence="2 3">
    <name type="scientific">Fistulina hepatica ATCC 64428</name>
    <dbReference type="NCBI Taxonomy" id="1128425"/>
    <lineage>
        <taxon>Eukaryota</taxon>
        <taxon>Fungi</taxon>
        <taxon>Dikarya</taxon>
        <taxon>Basidiomycota</taxon>
        <taxon>Agaricomycotina</taxon>
        <taxon>Agaricomycetes</taxon>
        <taxon>Agaricomycetidae</taxon>
        <taxon>Agaricales</taxon>
        <taxon>Fistulinaceae</taxon>
        <taxon>Fistulina</taxon>
    </lineage>
</organism>
<evidence type="ECO:0000313" key="2">
    <source>
        <dbReference type="EMBL" id="KIY48792.1"/>
    </source>
</evidence>
<reference evidence="2 3" key="1">
    <citation type="journal article" date="2015" name="Fungal Genet. Biol.">
        <title>Evolution of novel wood decay mechanisms in Agaricales revealed by the genome sequences of Fistulina hepatica and Cylindrobasidium torrendii.</title>
        <authorList>
            <person name="Floudas D."/>
            <person name="Held B.W."/>
            <person name="Riley R."/>
            <person name="Nagy L.G."/>
            <person name="Koehler G."/>
            <person name="Ransdell A.S."/>
            <person name="Younus H."/>
            <person name="Chow J."/>
            <person name="Chiniquy J."/>
            <person name="Lipzen A."/>
            <person name="Tritt A."/>
            <person name="Sun H."/>
            <person name="Haridas S."/>
            <person name="LaButti K."/>
            <person name="Ohm R.A."/>
            <person name="Kues U."/>
            <person name="Blanchette R.A."/>
            <person name="Grigoriev I.V."/>
            <person name="Minto R.E."/>
            <person name="Hibbett D.S."/>
        </authorList>
    </citation>
    <scope>NUCLEOTIDE SEQUENCE [LARGE SCALE GENOMIC DNA]</scope>
    <source>
        <strain evidence="2 3">ATCC 64428</strain>
    </source>
</reference>
<evidence type="ECO:0008006" key="4">
    <source>
        <dbReference type="Google" id="ProtNLM"/>
    </source>
</evidence>
<keyword evidence="1" id="KW-1133">Transmembrane helix</keyword>
<sequence length="263" mass="29518">MVDWSSSAELAIESDVFTKFMHAIFGLYVWEWMLSLDFDWEYISGRKRFRWPMIFYFANRYILLGAMIGIVVALDVSHPINCKALYTFNQLAGDAALGLASINLSLRTIAVWSHNKIVIGVLVVVILGHWSLILQGVLLNAAYIDGACTITSSNNTVLAATFIYSMVFDLGVLVLNTWKLMGRRWSTEGIHSTRLGKMLFRDGLIYFIIAFLLNLVATVFMLLDLNEVMSVIFNVPAAVGSTIVACRVVRRLIRFTADGVEML</sequence>
<feature type="transmembrane region" description="Helical" evidence="1">
    <location>
        <begin position="229"/>
        <end position="249"/>
    </location>
</feature>
<feature type="transmembrane region" description="Helical" evidence="1">
    <location>
        <begin position="156"/>
        <end position="175"/>
    </location>
</feature>
<keyword evidence="3" id="KW-1185">Reference proteome</keyword>
<accession>A0A0D7ACQ6</accession>
<dbReference type="AlphaFoldDB" id="A0A0D7ACQ6"/>
<protein>
    <recommendedName>
        <fullName evidence="4">Transmembrane protein</fullName>
    </recommendedName>
</protein>
<keyword evidence="1" id="KW-0472">Membrane</keyword>
<dbReference type="EMBL" id="KN881813">
    <property type="protein sequence ID" value="KIY48792.1"/>
    <property type="molecule type" value="Genomic_DNA"/>
</dbReference>
<evidence type="ECO:0000313" key="3">
    <source>
        <dbReference type="Proteomes" id="UP000054144"/>
    </source>
</evidence>
<feature type="non-terminal residue" evidence="2">
    <location>
        <position position="263"/>
    </location>
</feature>
<feature type="transmembrane region" description="Helical" evidence="1">
    <location>
        <begin position="86"/>
        <end position="106"/>
    </location>
</feature>
<dbReference type="Proteomes" id="UP000054144">
    <property type="component" value="Unassembled WGS sequence"/>
</dbReference>
<dbReference type="OrthoDB" id="3197626at2759"/>
<proteinExistence type="predicted"/>
<name>A0A0D7ACQ6_9AGAR</name>
<gene>
    <name evidence="2" type="ORF">FISHEDRAFT_22582</name>
</gene>